<organism evidence="2 3">
    <name type="scientific">Aromatoleum toluolicum</name>
    <dbReference type="NCBI Taxonomy" id="90060"/>
    <lineage>
        <taxon>Bacteria</taxon>
        <taxon>Pseudomonadati</taxon>
        <taxon>Pseudomonadota</taxon>
        <taxon>Betaproteobacteria</taxon>
        <taxon>Rhodocyclales</taxon>
        <taxon>Rhodocyclaceae</taxon>
        <taxon>Aromatoleum</taxon>
    </lineage>
</organism>
<dbReference type="PANTHER" id="PTHR42951:SF22">
    <property type="entry name" value="METALLO BETA-LACTAMASE SUPERFAMILY LIPOPROTEIN"/>
    <property type="match status" value="1"/>
</dbReference>
<dbReference type="RefSeq" id="WP_169142639.1">
    <property type="nucleotide sequence ID" value="NZ_WTVS01000063.1"/>
</dbReference>
<dbReference type="Pfam" id="PF00753">
    <property type="entry name" value="Lactamase_B"/>
    <property type="match status" value="1"/>
</dbReference>
<gene>
    <name evidence="2" type="ORF">GPA27_22285</name>
</gene>
<evidence type="ECO:0000313" key="3">
    <source>
        <dbReference type="Proteomes" id="UP000634522"/>
    </source>
</evidence>
<name>A0ABX1NLH3_9RHOO</name>
<feature type="domain" description="Metallo-beta-lactamase" evidence="1">
    <location>
        <begin position="55"/>
        <end position="270"/>
    </location>
</feature>
<evidence type="ECO:0000259" key="1">
    <source>
        <dbReference type="SMART" id="SM00849"/>
    </source>
</evidence>
<comment type="caution">
    <text evidence="2">The sequence shown here is derived from an EMBL/GenBank/DDBJ whole genome shotgun (WGS) entry which is preliminary data.</text>
</comment>
<sequence>MPDHGLVSEPARAGEVKEEGELQYPFAAPAPDGDVVELAPGILWARIPMPMQLDHINVYLLEDGDGWLVVDTGLNTGKSKALWETIIARHLKGLPVKGLICTHFHYDHAGLAAWFTERFDIPLYMTHGEFFTMRGLNEQVPDPLPVPLRQFYRRAGMPDARIDRMFGAVRRDPFMPPHPHAFRRLREDDELHIGGRTWRIIIGEGHSPEHACLYCESDRILVAGDQLLPRITSNVLVSGVEPEANPLKLWIESLGRLDRLAPETLVLPSHQLVFRGLNARVRGLREHHRQQFDILREFVAGAGSCTAFEAMGRLFPRILGGADDMLAIGETIAHLSWLRYEGELRRVLDDDGTYRFSVAN</sequence>
<dbReference type="InterPro" id="IPR050855">
    <property type="entry name" value="NDM-1-like"/>
</dbReference>
<reference evidence="2 3" key="1">
    <citation type="submission" date="2019-12" db="EMBL/GenBank/DDBJ databases">
        <title>Comparative genomics gives insights into the taxonomy of the Azoarcus-Aromatoleum group and reveals separate origins of nif in the plant-associated Azoarcus and non-plant-associated Aromatoleum sub-groups.</title>
        <authorList>
            <person name="Lafos M."/>
            <person name="Maluk M."/>
            <person name="Batista M."/>
            <person name="Junghare M."/>
            <person name="Carmona M."/>
            <person name="Faoro H."/>
            <person name="Cruz L.M."/>
            <person name="Battistoni F."/>
            <person name="De Souza E."/>
            <person name="Pedrosa F."/>
            <person name="Chen W.-M."/>
            <person name="Poole P.S."/>
            <person name="Dixon R.A."/>
            <person name="James E.K."/>
        </authorList>
    </citation>
    <scope>NUCLEOTIDE SEQUENCE [LARGE SCALE GENOMIC DNA]</scope>
    <source>
        <strain evidence="2 3">T</strain>
    </source>
</reference>
<evidence type="ECO:0000313" key="2">
    <source>
        <dbReference type="EMBL" id="NMG00110.1"/>
    </source>
</evidence>
<dbReference type="Proteomes" id="UP000634522">
    <property type="component" value="Unassembled WGS sequence"/>
</dbReference>
<dbReference type="InterPro" id="IPR048933">
    <property type="entry name" value="B_lactamase-like_C"/>
</dbReference>
<dbReference type="InterPro" id="IPR001279">
    <property type="entry name" value="Metallo-B-lactamas"/>
</dbReference>
<dbReference type="PANTHER" id="PTHR42951">
    <property type="entry name" value="METALLO-BETA-LACTAMASE DOMAIN-CONTAINING"/>
    <property type="match status" value="1"/>
</dbReference>
<dbReference type="Gene3D" id="3.60.15.10">
    <property type="entry name" value="Ribonuclease Z/Hydroxyacylglutathione hydrolase-like"/>
    <property type="match status" value="1"/>
</dbReference>
<dbReference type="InterPro" id="IPR036866">
    <property type="entry name" value="RibonucZ/Hydroxyglut_hydro"/>
</dbReference>
<proteinExistence type="predicted"/>
<dbReference type="Gene3D" id="1.10.10.10">
    <property type="entry name" value="Winged helix-like DNA-binding domain superfamily/Winged helix DNA-binding domain"/>
    <property type="match status" value="1"/>
</dbReference>
<accession>A0ABX1NLH3</accession>
<dbReference type="InterPro" id="IPR036388">
    <property type="entry name" value="WH-like_DNA-bd_sf"/>
</dbReference>
<dbReference type="SMART" id="SM00849">
    <property type="entry name" value="Lactamase_B"/>
    <property type="match status" value="1"/>
</dbReference>
<dbReference type="EMBL" id="WTVS01000063">
    <property type="protein sequence ID" value="NMG00110.1"/>
    <property type="molecule type" value="Genomic_DNA"/>
</dbReference>
<keyword evidence="3" id="KW-1185">Reference proteome</keyword>
<dbReference type="SUPFAM" id="SSF56281">
    <property type="entry name" value="Metallo-hydrolase/oxidoreductase"/>
    <property type="match status" value="1"/>
</dbReference>
<protein>
    <submittedName>
        <fullName evidence="2">MBL fold metallo-hydrolase</fullName>
    </submittedName>
</protein>
<dbReference type="Pfam" id="PF21221">
    <property type="entry name" value="B_lactamase-like_C"/>
    <property type="match status" value="1"/>
</dbReference>